<dbReference type="InterPro" id="IPR005031">
    <property type="entry name" value="COQ10_START"/>
</dbReference>
<protein>
    <submittedName>
        <fullName evidence="2">Cyclase/dehydrase</fullName>
    </submittedName>
</protein>
<dbReference type="Pfam" id="PF03364">
    <property type="entry name" value="Polyketide_cyc"/>
    <property type="match status" value="1"/>
</dbReference>
<dbReference type="Proteomes" id="UP000007967">
    <property type="component" value="Chromosome"/>
</dbReference>
<dbReference type="RefSeq" id="WP_012917755.1">
    <property type="nucleotide sequence ID" value="NC_013729.1"/>
</dbReference>
<proteinExistence type="predicted"/>
<keyword evidence="3" id="KW-1185">Reference proteome</keyword>
<dbReference type="InterPro" id="IPR023393">
    <property type="entry name" value="START-like_dom_sf"/>
</dbReference>
<accession>D2PQL1</accession>
<dbReference type="InterPro" id="IPR047137">
    <property type="entry name" value="ORF3"/>
</dbReference>
<dbReference type="EMBL" id="CP001736">
    <property type="protein sequence ID" value="ADB29198.1"/>
    <property type="molecule type" value="Genomic_DNA"/>
</dbReference>
<sequence>MAESIAESIDVETPVSVAYRRWNEFASFPEYMEGVDDVRGSDEIHSHWVTSFGGVVREFDATITDQEPGERIAWVCSSGPLRAGSVTFAPVTDRRTRITVQLELEPHGLAENFAEKTGILHRMVVADMYRFKNVVEAETQDPAPSPASSAQLS</sequence>
<dbReference type="PANTHER" id="PTHR33824">
    <property type="entry name" value="POLYKETIDE CYCLASE/DEHYDRASE AND LIPID TRANSPORT SUPERFAMILY PROTEIN"/>
    <property type="match status" value="1"/>
</dbReference>
<evidence type="ECO:0000313" key="2">
    <source>
        <dbReference type="EMBL" id="ADB29198.1"/>
    </source>
</evidence>
<dbReference type="STRING" id="479435.Kfla_0069"/>
<dbReference type="AlphaFoldDB" id="D2PQL1"/>
<dbReference type="SUPFAM" id="SSF55961">
    <property type="entry name" value="Bet v1-like"/>
    <property type="match status" value="1"/>
</dbReference>
<dbReference type="PANTHER" id="PTHR33824:SF7">
    <property type="entry name" value="POLYKETIDE CYCLASE_DEHYDRASE AND LIPID TRANSPORT SUPERFAMILY PROTEIN"/>
    <property type="match status" value="1"/>
</dbReference>
<name>D2PQL1_KRIFD</name>
<evidence type="ECO:0000313" key="3">
    <source>
        <dbReference type="Proteomes" id="UP000007967"/>
    </source>
</evidence>
<feature type="domain" description="Coenzyme Q-binding protein COQ10 START" evidence="1">
    <location>
        <begin position="11"/>
        <end position="128"/>
    </location>
</feature>
<dbReference type="CDD" id="cd07817">
    <property type="entry name" value="SRPBCC_8"/>
    <property type="match status" value="1"/>
</dbReference>
<dbReference type="HOGENOM" id="CLU_079860_3_1_11"/>
<dbReference type="KEGG" id="kfl:Kfla_0069"/>
<evidence type="ECO:0000259" key="1">
    <source>
        <dbReference type="Pfam" id="PF03364"/>
    </source>
</evidence>
<gene>
    <name evidence="2" type="ordered locus">Kfla_0069</name>
</gene>
<reference evidence="3" key="1">
    <citation type="submission" date="2009-09" db="EMBL/GenBank/DDBJ databases">
        <title>The complete genome of Kribbella flavida DSM 17836.</title>
        <authorList>
            <consortium name="US DOE Joint Genome Institute (JGI-PGF)"/>
            <person name="Lucas S."/>
            <person name="Copeland A."/>
            <person name="Lapidus A."/>
            <person name="Glavina del Rio T."/>
            <person name="Dalin E."/>
            <person name="Tice H."/>
            <person name="Bruce D."/>
            <person name="Goodwin L."/>
            <person name="Pitluck S."/>
            <person name="Kyrpides N."/>
            <person name="Mavromatis K."/>
            <person name="Ivanova N."/>
            <person name="Saunders E."/>
            <person name="Brettin T."/>
            <person name="Detter J.C."/>
            <person name="Han C."/>
            <person name="Larimer F."/>
            <person name="Land M."/>
            <person name="Hauser L."/>
            <person name="Markowitz V."/>
            <person name="Cheng J.-F."/>
            <person name="Hugenholtz P."/>
            <person name="Woyke T."/>
            <person name="Wu D."/>
            <person name="Pukall R."/>
            <person name="Klenk H.-P."/>
            <person name="Eisen J.A."/>
        </authorList>
    </citation>
    <scope>NUCLEOTIDE SEQUENCE [LARGE SCALE GENOMIC DNA]</scope>
    <source>
        <strain evidence="3">DSM 17836 / JCM 10339 / NBRC 14399</strain>
    </source>
</reference>
<dbReference type="eggNOG" id="COG5637">
    <property type="taxonomic scope" value="Bacteria"/>
</dbReference>
<reference evidence="2 3" key="2">
    <citation type="journal article" date="2010" name="Stand. Genomic Sci.">
        <title>Complete genome sequence of Kribbella flavida type strain (IFO 14399).</title>
        <authorList>
            <person name="Pukall R."/>
            <person name="Lapidus A."/>
            <person name="Glavina Del Rio T."/>
            <person name="Copeland A."/>
            <person name="Tice H."/>
            <person name="Cheng J.-F."/>
            <person name="Lucas S."/>
            <person name="Chen F."/>
            <person name="Nolan M."/>
            <person name="LaButti K."/>
            <person name="Pati A."/>
            <person name="Ivanova N."/>
            <person name="Mavrommatis K."/>
            <person name="Mikhailova N."/>
            <person name="Pitluck S."/>
            <person name="Bruce D."/>
            <person name="Goodwin L."/>
            <person name="Land M."/>
            <person name="Hauser L."/>
            <person name="Chang Y.-J."/>
            <person name="Jeffries C.D."/>
            <person name="Chen A."/>
            <person name="Palaniappan K."/>
            <person name="Chain P."/>
            <person name="Rohde M."/>
            <person name="Goeker M."/>
            <person name="Bristow J."/>
            <person name="Eisen J.A."/>
            <person name="Markowitz V."/>
            <person name="Hugenholtz P."/>
            <person name="Kyrpides N.C."/>
            <person name="Klenk H.-P."/>
            <person name="Brettin T."/>
        </authorList>
    </citation>
    <scope>NUCLEOTIDE SEQUENCE [LARGE SCALE GENOMIC DNA]</scope>
    <source>
        <strain evidence="3">DSM 17836 / JCM 10339 / NBRC 14399</strain>
    </source>
</reference>
<dbReference type="Gene3D" id="3.30.530.20">
    <property type="match status" value="1"/>
</dbReference>
<organism evidence="2 3">
    <name type="scientific">Kribbella flavida (strain DSM 17836 / JCM 10339 / NBRC 14399)</name>
    <dbReference type="NCBI Taxonomy" id="479435"/>
    <lineage>
        <taxon>Bacteria</taxon>
        <taxon>Bacillati</taxon>
        <taxon>Actinomycetota</taxon>
        <taxon>Actinomycetes</taxon>
        <taxon>Propionibacteriales</taxon>
        <taxon>Kribbellaceae</taxon>
        <taxon>Kribbella</taxon>
    </lineage>
</organism>